<dbReference type="SUPFAM" id="SSF52096">
    <property type="entry name" value="ClpP/crotonase"/>
    <property type="match status" value="1"/>
</dbReference>
<comment type="similarity">
    <text evidence="3">Belongs to the enoyl-CoA hydratase/isomerase family. MenB subfamily.</text>
</comment>
<feature type="binding site" description="in other chain" evidence="3">
    <location>
        <begin position="102"/>
        <end position="106"/>
    </location>
    <ligand>
        <name>substrate</name>
        <note>ligand shared between two neighboring subunits</note>
    </ligand>
</feature>
<keyword evidence="4" id="KW-0378">Hydrolase</keyword>
<evidence type="ECO:0000256" key="2">
    <source>
        <dbReference type="ARBA" id="ARBA00023239"/>
    </source>
</evidence>
<dbReference type="Proteomes" id="UP000199569">
    <property type="component" value="Unassembled WGS sequence"/>
</dbReference>
<keyword evidence="2 3" id="KW-0456">Lyase</keyword>
<evidence type="ECO:0000313" key="5">
    <source>
        <dbReference type="Proteomes" id="UP000199569"/>
    </source>
</evidence>
<dbReference type="AlphaFoldDB" id="A0A1G5F1X1"/>
<dbReference type="EMBL" id="FMVJ01000003">
    <property type="protein sequence ID" value="SCY32900.1"/>
    <property type="molecule type" value="Genomic_DNA"/>
</dbReference>
<accession>A0A1G5F1X1</accession>
<feature type="binding site" description="in other chain" evidence="3">
    <location>
        <begin position="144"/>
        <end position="148"/>
    </location>
    <ligand>
        <name>substrate</name>
        <note>ligand shared between two neighboring subunits</note>
    </ligand>
</feature>
<dbReference type="STRING" id="549386.SAMN02927923_01178"/>
<reference evidence="4 5" key="1">
    <citation type="submission" date="2016-10" db="EMBL/GenBank/DDBJ databases">
        <authorList>
            <person name="de Groot N.N."/>
        </authorList>
    </citation>
    <scope>NUCLEOTIDE SEQUENCE [LARGE SCALE GENOMIC DNA]</scope>
    <source>
        <strain evidence="4 5">CGMCC 1.7666</strain>
    </source>
</reference>
<dbReference type="NCBIfam" id="TIGR03210">
    <property type="entry name" value="badI"/>
    <property type="match status" value="1"/>
</dbReference>
<dbReference type="InterPro" id="IPR017623">
    <property type="entry name" value="Keto-benzo_CoA_Hydrolase"/>
</dbReference>
<dbReference type="GO" id="GO:0005829">
    <property type="term" value="C:cytosol"/>
    <property type="evidence" value="ECO:0007669"/>
    <property type="project" value="TreeGrafter"/>
</dbReference>
<dbReference type="PANTHER" id="PTHR43113:SF1">
    <property type="entry name" value="1,4-DIHYDROXY-2-NAPHTHOYL-COA SYNTHASE, PEROXISOMAL"/>
    <property type="match status" value="1"/>
</dbReference>
<dbReference type="InterPro" id="IPR029045">
    <property type="entry name" value="ClpP/crotonase-like_dom_sf"/>
</dbReference>
<dbReference type="HAMAP" id="MF_01934">
    <property type="entry name" value="MenB"/>
    <property type="match status" value="1"/>
</dbReference>
<evidence type="ECO:0000256" key="3">
    <source>
        <dbReference type="HAMAP-Rule" id="MF_01934"/>
    </source>
</evidence>
<keyword evidence="5" id="KW-1185">Reference proteome</keyword>
<dbReference type="GO" id="GO:0008935">
    <property type="term" value="F:1,4-dihydroxy-2-naphthoyl-CoA synthase activity"/>
    <property type="evidence" value="ECO:0007669"/>
    <property type="project" value="UniProtKB-UniRule"/>
</dbReference>
<dbReference type="InterPro" id="IPR010198">
    <property type="entry name" value="DHNA-CoA_synthase_MenB"/>
</dbReference>
<dbReference type="CDD" id="cd06558">
    <property type="entry name" value="crotonase-like"/>
    <property type="match status" value="1"/>
</dbReference>
<dbReference type="GO" id="GO:0016787">
    <property type="term" value="F:hydrolase activity"/>
    <property type="evidence" value="ECO:0007669"/>
    <property type="project" value="UniProtKB-KW"/>
</dbReference>
<evidence type="ECO:0000313" key="4">
    <source>
        <dbReference type="EMBL" id="SCY32900.1"/>
    </source>
</evidence>
<dbReference type="UniPathway" id="UPA01057">
    <property type="reaction ID" value="UER00167"/>
</dbReference>
<name>A0A1G5F1X1_9HYPH</name>
<keyword evidence="3" id="KW-0474">Menaquinone biosynthesis</keyword>
<dbReference type="PROSITE" id="PS00166">
    <property type="entry name" value="ENOYL_COA_HYDRATASE"/>
    <property type="match status" value="1"/>
</dbReference>
<dbReference type="Gene3D" id="1.10.12.10">
    <property type="entry name" value="Lyase 2-enoyl-coa Hydratase, Chain A, domain 2"/>
    <property type="match status" value="1"/>
</dbReference>
<dbReference type="InterPro" id="IPR001753">
    <property type="entry name" value="Enoyl-CoA_hydra/iso"/>
</dbReference>
<protein>
    <recommendedName>
        <fullName evidence="3">1,4-dihydroxy-2-naphthoyl-CoA synthase</fullName>
        <shortName evidence="3">DHNA-CoA synthase</shortName>
        <ecNumber evidence="3">4.1.3.36</ecNumber>
    </recommendedName>
</protein>
<feature type="binding site" evidence="3">
    <location>
        <position position="288"/>
    </location>
    <ligand>
        <name>substrate</name>
        <note>ligand shared between two neighboring subunits</note>
    </ligand>
</feature>
<organism evidence="4 5">
    <name type="scientific">Microvirga guangxiensis</name>
    <dbReference type="NCBI Taxonomy" id="549386"/>
    <lineage>
        <taxon>Bacteria</taxon>
        <taxon>Pseudomonadati</taxon>
        <taxon>Pseudomonadota</taxon>
        <taxon>Alphaproteobacteria</taxon>
        <taxon>Hyphomicrobiales</taxon>
        <taxon>Methylobacteriaceae</taxon>
        <taxon>Microvirga</taxon>
    </lineage>
</organism>
<comment type="catalytic activity">
    <reaction evidence="1 3">
        <text>2-succinylbenzoyl-CoA + H(+) = 1,4-dihydroxy-2-naphthoyl-CoA + H2O</text>
        <dbReference type="Rhea" id="RHEA:26562"/>
        <dbReference type="ChEBI" id="CHEBI:15377"/>
        <dbReference type="ChEBI" id="CHEBI:15378"/>
        <dbReference type="ChEBI" id="CHEBI:57364"/>
        <dbReference type="ChEBI" id="CHEBI:58897"/>
        <dbReference type="EC" id="4.1.3.36"/>
    </reaction>
</comment>
<gene>
    <name evidence="3" type="primary">menB</name>
    <name evidence="4" type="ORF">SAMN02927923_01178</name>
</gene>
<sequence>MPQGREERSNENESFRASLRVLGEPYEAGGAATEKAMSQYEDILYEVRPEGVARITINRPDRYNAFRGQTVDELIDAFQRAGWDRSIGVIVLTGAGEKAFCTGGDQTAHDGQYDGRGTIGLPVEELQGLIRDVPKPVIARVDGFAIGGGNVLATVCDLTIASDRAQFGQVGPKVGSVDPGFGTAYLARVVGEKKAREIWYMCRRYTAEEARQMGLVNTVVPHAELDAEVDRWCAELLERSPTALSLAKRSFNADTESIRGIASLGMQALSLYYDTDESKEGGIAFREKRKPNFRRYIKSSGSKGE</sequence>
<evidence type="ECO:0000256" key="1">
    <source>
        <dbReference type="ARBA" id="ARBA00000177"/>
    </source>
</evidence>
<dbReference type="PANTHER" id="PTHR43113">
    <property type="entry name" value="NUCLEOSIDE-DIPHOSPHATE-SUGAR EPIMERASE"/>
    <property type="match status" value="1"/>
</dbReference>
<feature type="binding site" description="in other chain" evidence="3">
    <location>
        <position position="176"/>
    </location>
    <ligand>
        <name>substrate</name>
        <note>ligand shared between two neighboring subunits</note>
    </ligand>
</feature>
<dbReference type="GO" id="GO:0009234">
    <property type="term" value="P:menaquinone biosynthetic process"/>
    <property type="evidence" value="ECO:0007669"/>
    <property type="project" value="UniProtKB-UniRule"/>
</dbReference>
<dbReference type="InterPro" id="IPR014748">
    <property type="entry name" value="Enoyl-CoA_hydra_C"/>
</dbReference>
<feature type="site" description="Important for catalysis" evidence="3">
    <location>
        <position position="273"/>
    </location>
</feature>
<dbReference type="EC" id="4.1.3.36" evidence="3"/>
<dbReference type="UniPathway" id="UPA00079"/>
<comment type="function">
    <text evidence="3">Converts o-succinylbenzoyl-CoA (OSB-CoA) to 1,4-dihydroxy-2-naphthoyl-CoA (DHNA-CoA).</text>
</comment>
<comment type="pathway">
    <text evidence="3">Quinol/quinone metabolism; menaquinone biosynthesis.</text>
</comment>
<proteinExistence type="inferred from homology"/>
<comment type="caution">
    <text evidence="3">Lacks conserved residue(s) required for the propagation of feature annotation.</text>
</comment>
<dbReference type="Gene3D" id="3.90.226.10">
    <property type="entry name" value="2-enoyl-CoA Hydratase, Chain A, domain 1"/>
    <property type="match status" value="1"/>
</dbReference>
<dbReference type="InterPro" id="IPR018376">
    <property type="entry name" value="Enoyl-CoA_hyd/isom_CS"/>
</dbReference>
<comment type="pathway">
    <text evidence="3">Quinol/quinone metabolism; 1,4-dihydroxy-2-naphthoate biosynthesis; 1,4-dihydroxy-2-naphthoate from chorismate: step 6/7.</text>
</comment>
<dbReference type="Pfam" id="PF00378">
    <property type="entry name" value="ECH_1"/>
    <property type="match status" value="1"/>
</dbReference>
<feature type="binding site" evidence="3">
    <location>
        <position position="273"/>
    </location>
    <ligand>
        <name>substrate</name>
        <note>ligand shared between two neighboring subunits</note>
    </ligand>
</feature>